<evidence type="ECO:0000256" key="1">
    <source>
        <dbReference type="ARBA" id="ARBA00004604"/>
    </source>
</evidence>
<dbReference type="OMA" id="HYCPQVR"/>
<evidence type="ECO:0000259" key="7">
    <source>
        <dbReference type="Pfam" id="PF03914"/>
    </source>
</evidence>
<dbReference type="AlphaFoldDB" id="A0A1D8NE60"/>
<comment type="similarity">
    <text evidence="2 5">Belongs to the CBF/MAK21 family.</text>
</comment>
<feature type="domain" description="Nucleolar complex-associated protein 3 N-terminal" evidence="8">
    <location>
        <begin position="144"/>
        <end position="235"/>
    </location>
</feature>
<reference evidence="10 12" key="2">
    <citation type="submission" date="2018-07" db="EMBL/GenBank/DDBJ databases">
        <title>Draft Genome Assemblies for Five Robust Yarrowia lipolytica Strains Exhibiting High Lipid Production and Pentose Sugar Utilization and Sugar Alcohol Secretion from Undetoxified Lignocellulosic Biomass Hydrolysates.</title>
        <authorList>
            <consortium name="DOE Joint Genome Institute"/>
            <person name="Walker C."/>
            <person name="Ryu S."/>
            <person name="Na H."/>
            <person name="Zane M."/>
            <person name="LaButti K."/>
            <person name="Lipzen A."/>
            <person name="Haridas S."/>
            <person name="Barry K."/>
            <person name="Grigoriev I.V."/>
            <person name="Quarterman J."/>
            <person name="Slininger P."/>
            <person name="Dien B."/>
            <person name="Trinh C.T."/>
        </authorList>
    </citation>
    <scope>NUCLEOTIDE SEQUENCE [LARGE SCALE GENOMIC DNA]</scope>
    <source>
        <strain evidence="10 12">YB392</strain>
    </source>
</reference>
<sequence>MVKRSRDVAKFEKRAKARQEQDSKLAQSWQYIKDSDNEEDEDYGPRSFKEEESLGEMLPVRGEDGQIKRVMRKKGDKISKRKLEEQAERQRQEEEEEAAREAAEAAAAEQAAKEAAEKEEEDDIGDSDFEEEDEVTGEARFRKAQAEIAELADQLNEDAEENIHCLRKIRELMGRKQSFRVVQLTILSLVPIFQSIIPGYKIRPLTEAEKREKVSKEVKRLRNFETSLLQNYKAYLDYISKFSKKARGSTEGTMKRILGDSCVVAACELLKTSAYFNFRSDLVAIVVNRVGQKPYDANYFKALSTIESLFEDDFEGSAVKEIVMSLSKMIRAKKYRIDESLLNSLLKLRLLTELDARASQRHVESQQAPTAKVRKKDRVHLTKKQRKTLKEKKEIDEEMLKAEMAVSTEEREKIQGETLKIVFVLYFNILKERPQHLMAATLEGLAKFSHLINADFFGDLLEVLRELITERQIRYTDDGKQEFLETSTREALLCIVTAFVLLGGQVGESMNLDLTFFINHFYSSLYALGLNPDIELSHKSLRLDDPNTNESASNKRSKINVATEMEMVVRSFEGIFLQQKHVSRLRVQAFAKRLATICLQLPEKSCMAGLKILDRLNKKFTVMTALYSSDDRITNGVYRMDVDQPDHANPEASTIWETVLLEKHFSPDIAKAAKLVPRNVKKNKH</sequence>
<dbReference type="Proteomes" id="UP000182444">
    <property type="component" value="Chromosome 1D"/>
</dbReference>
<evidence type="ECO:0000256" key="6">
    <source>
        <dbReference type="SAM" id="MobiDB-lite"/>
    </source>
</evidence>
<dbReference type="InterPro" id="IPR005612">
    <property type="entry name" value="CCAAT-binding_factor"/>
</dbReference>
<feature type="compositionally biased region" description="Basic and acidic residues" evidence="6">
    <location>
        <begin position="76"/>
        <end position="92"/>
    </location>
</feature>
<reference evidence="9 11" key="1">
    <citation type="journal article" date="2016" name="PLoS ONE">
        <title>Sequence Assembly of Yarrowia lipolytica Strain W29/CLIB89 Shows Transposable Element Diversity.</title>
        <authorList>
            <person name="Magnan C."/>
            <person name="Yu J."/>
            <person name="Chang I."/>
            <person name="Jahn E."/>
            <person name="Kanomata Y."/>
            <person name="Wu J."/>
            <person name="Zeller M."/>
            <person name="Oakes M."/>
            <person name="Baldi P."/>
            <person name="Sandmeyer S."/>
        </authorList>
    </citation>
    <scope>NUCLEOTIDE SEQUENCE [LARGE SCALE GENOMIC DNA]</scope>
    <source>
        <strain evidence="9">CLIB89</strain>
        <strain evidence="11">CLIB89(W29)</strain>
    </source>
</reference>
<evidence type="ECO:0000256" key="3">
    <source>
        <dbReference type="ARBA" id="ARBA00023054"/>
    </source>
</evidence>
<dbReference type="Pfam" id="PF03914">
    <property type="entry name" value="CBF"/>
    <property type="match status" value="1"/>
</dbReference>
<evidence type="ECO:0000313" key="11">
    <source>
        <dbReference type="Proteomes" id="UP000182444"/>
    </source>
</evidence>
<dbReference type="InterPro" id="IPR016903">
    <property type="entry name" value="Nucleolar_cplx-assoc_3"/>
</dbReference>
<evidence type="ECO:0000256" key="2">
    <source>
        <dbReference type="ARBA" id="ARBA00007797"/>
    </source>
</evidence>
<feature type="compositionally biased region" description="Basic and acidic residues" evidence="6">
    <location>
        <begin position="1"/>
        <end position="23"/>
    </location>
</feature>
<evidence type="ECO:0000313" key="12">
    <source>
        <dbReference type="Proteomes" id="UP000256601"/>
    </source>
</evidence>
<keyword evidence="4" id="KW-0539">Nucleus</keyword>
<dbReference type="Proteomes" id="UP000256601">
    <property type="component" value="Unassembled WGS sequence"/>
</dbReference>
<dbReference type="PANTHER" id="PTHR14428:SF5">
    <property type="entry name" value="NUCLEOLAR COMPLEX PROTEIN 3 HOMOLOG"/>
    <property type="match status" value="1"/>
</dbReference>
<dbReference type="GO" id="GO:0003682">
    <property type="term" value="F:chromatin binding"/>
    <property type="evidence" value="ECO:0007669"/>
    <property type="project" value="TreeGrafter"/>
</dbReference>
<keyword evidence="3" id="KW-0175">Coiled coil</keyword>
<dbReference type="eggNOG" id="KOG2153">
    <property type="taxonomic scope" value="Eukaryota"/>
</dbReference>
<dbReference type="InterPro" id="IPR011501">
    <property type="entry name" value="Noc3_N"/>
</dbReference>
<feature type="compositionally biased region" description="Basic and acidic residues" evidence="6">
    <location>
        <begin position="43"/>
        <end position="52"/>
    </location>
</feature>
<dbReference type="EMBL" id="CP017556">
    <property type="protein sequence ID" value="AOW03881.1"/>
    <property type="molecule type" value="Genomic_DNA"/>
</dbReference>
<dbReference type="PANTHER" id="PTHR14428">
    <property type="entry name" value="NUCLEOLAR COMPLEX PROTEIN 3"/>
    <property type="match status" value="1"/>
</dbReference>
<dbReference type="GO" id="GO:0006270">
    <property type="term" value="P:DNA replication initiation"/>
    <property type="evidence" value="ECO:0007669"/>
    <property type="project" value="TreeGrafter"/>
</dbReference>
<organism evidence="9 11">
    <name type="scientific">Yarrowia lipolytica</name>
    <name type="common">Candida lipolytica</name>
    <dbReference type="NCBI Taxonomy" id="4952"/>
    <lineage>
        <taxon>Eukaryota</taxon>
        <taxon>Fungi</taxon>
        <taxon>Dikarya</taxon>
        <taxon>Ascomycota</taxon>
        <taxon>Saccharomycotina</taxon>
        <taxon>Dipodascomycetes</taxon>
        <taxon>Dipodascales</taxon>
        <taxon>Dipodascales incertae sedis</taxon>
        <taxon>Yarrowia</taxon>
    </lineage>
</organism>
<dbReference type="VEuPathDB" id="FungiDB:YALI1_D13126g"/>
<dbReference type="PIRSF" id="PIRSF028977">
    <property type="entry name" value="Nucleolar_complex_p3"/>
    <property type="match status" value="1"/>
</dbReference>
<proteinExistence type="inferred from homology"/>
<evidence type="ECO:0000256" key="5">
    <source>
        <dbReference type="PIRNR" id="PIRNR028977"/>
    </source>
</evidence>
<dbReference type="Pfam" id="PF07540">
    <property type="entry name" value="NOC3p"/>
    <property type="match status" value="1"/>
</dbReference>
<protein>
    <recommendedName>
        <fullName evidence="5">Nucleolar complex-associated protein 3</fullName>
    </recommendedName>
</protein>
<evidence type="ECO:0000313" key="10">
    <source>
        <dbReference type="EMBL" id="RDW23818.1"/>
    </source>
</evidence>
<name>A0A1D8NE60_YARLL</name>
<feature type="region of interest" description="Disordered" evidence="6">
    <location>
        <begin position="1"/>
        <end position="139"/>
    </location>
</feature>
<feature type="compositionally biased region" description="Acidic residues" evidence="6">
    <location>
        <begin position="117"/>
        <end position="136"/>
    </location>
</feature>
<evidence type="ECO:0000313" key="9">
    <source>
        <dbReference type="EMBL" id="AOW03881.1"/>
    </source>
</evidence>
<dbReference type="OrthoDB" id="10263597at2759"/>
<keyword evidence="5" id="KW-0690">Ribosome biogenesis</keyword>
<dbReference type="RefSeq" id="XP_502658.1">
    <property type="nucleotide sequence ID" value="XM_502658.1"/>
</dbReference>
<dbReference type="EMBL" id="KZ859063">
    <property type="protein sequence ID" value="RDW23818.1"/>
    <property type="molecule type" value="Genomic_DNA"/>
</dbReference>
<dbReference type="KEGG" id="yli:2910427"/>
<accession>A0A1D8NE60</accession>
<evidence type="ECO:0000256" key="4">
    <source>
        <dbReference type="ARBA" id="ARBA00023242"/>
    </source>
</evidence>
<evidence type="ECO:0000259" key="8">
    <source>
        <dbReference type="Pfam" id="PF07540"/>
    </source>
</evidence>
<dbReference type="GO" id="GO:0005730">
    <property type="term" value="C:nucleolus"/>
    <property type="evidence" value="ECO:0007669"/>
    <property type="project" value="UniProtKB-SubCell"/>
</dbReference>
<feature type="domain" description="CCAAT-binding factor" evidence="7">
    <location>
        <begin position="491"/>
        <end position="673"/>
    </location>
</feature>
<comment type="subcellular location">
    <subcellularLocation>
        <location evidence="1 5">Nucleus</location>
        <location evidence="1 5">Nucleolus</location>
    </subcellularLocation>
</comment>
<comment type="function">
    <text evidence="5">Required for synthesis of 60S ribosomal subunits and the transport of pre-ribosomes from the nucleoplasm to the cytoplasm.</text>
</comment>
<dbReference type="GeneID" id="2910427"/>
<dbReference type="GO" id="GO:0042254">
    <property type="term" value="P:ribosome biogenesis"/>
    <property type="evidence" value="ECO:0007669"/>
    <property type="project" value="UniProtKB-KW"/>
</dbReference>
<dbReference type="VEuPathDB" id="FungiDB:YALI0_D10505g"/>
<gene>
    <name evidence="10" type="ORF">B0I71DRAFT_135309</name>
    <name evidence="9" type="ORF">YALI1_D13126g</name>
</gene>